<name>A0A5D4NMY4_9BACI</name>
<evidence type="ECO:0000313" key="2">
    <source>
        <dbReference type="Proteomes" id="UP000322267"/>
    </source>
</evidence>
<organism evidence="1 2">
    <name type="scientific">Rossellomorea vietnamensis</name>
    <dbReference type="NCBI Taxonomy" id="218284"/>
    <lineage>
        <taxon>Bacteria</taxon>
        <taxon>Bacillati</taxon>
        <taxon>Bacillota</taxon>
        <taxon>Bacilli</taxon>
        <taxon>Bacillales</taxon>
        <taxon>Bacillaceae</taxon>
        <taxon>Rossellomorea</taxon>
    </lineage>
</organism>
<gene>
    <name evidence="1" type="ORF">FZC78_19250</name>
</gene>
<proteinExistence type="predicted"/>
<evidence type="ECO:0000313" key="1">
    <source>
        <dbReference type="EMBL" id="TYS14292.1"/>
    </source>
</evidence>
<reference evidence="1 2" key="1">
    <citation type="submission" date="2019-08" db="EMBL/GenBank/DDBJ databases">
        <title>Bacillus genomes from the desert of Cuatro Cienegas, Coahuila.</title>
        <authorList>
            <person name="Olmedo-Alvarez G."/>
        </authorList>
    </citation>
    <scope>NUCLEOTIDE SEQUENCE [LARGE SCALE GENOMIC DNA]</scope>
    <source>
        <strain evidence="1 2">CH34_1T</strain>
    </source>
</reference>
<dbReference type="OrthoDB" id="9835030at2"/>
<dbReference type="Proteomes" id="UP000322267">
    <property type="component" value="Unassembled WGS sequence"/>
</dbReference>
<dbReference type="RefSeq" id="WP_148941706.1">
    <property type="nucleotide sequence ID" value="NZ_VTEI01000014.1"/>
</dbReference>
<dbReference type="EMBL" id="VTEI01000014">
    <property type="protein sequence ID" value="TYS14292.1"/>
    <property type="molecule type" value="Genomic_DNA"/>
</dbReference>
<comment type="caution">
    <text evidence="1">The sequence shown here is derived from an EMBL/GenBank/DDBJ whole genome shotgun (WGS) entry which is preliminary data.</text>
</comment>
<dbReference type="AlphaFoldDB" id="A0A5D4NMY4"/>
<accession>A0A5D4NMY4</accession>
<sequence length="112" mass="13126">MKIIYELGDKVKFSKHLIKNEGPNLEKLLEDDEIVDYQHHKYKAIEHNEMTGMIVGKRLIGKTSYLSYEENTYTSEFNWVCTDTIYQTVYLVATNMAGLNRVREEDIKFIGN</sequence>
<protein>
    <submittedName>
        <fullName evidence="1">Uncharacterized protein</fullName>
    </submittedName>
</protein>